<gene>
    <name evidence="2" type="ORF">GcC1_018029</name>
</gene>
<dbReference type="EMBL" id="MCBR01001855">
    <property type="protein sequence ID" value="RKF82076.1"/>
    <property type="molecule type" value="Genomic_DNA"/>
</dbReference>
<feature type="region of interest" description="Disordered" evidence="1">
    <location>
        <begin position="1"/>
        <end position="61"/>
    </location>
</feature>
<evidence type="ECO:0000313" key="2">
    <source>
        <dbReference type="EMBL" id="RKF82076.1"/>
    </source>
</evidence>
<evidence type="ECO:0000256" key="1">
    <source>
        <dbReference type="SAM" id="MobiDB-lite"/>
    </source>
</evidence>
<accession>A0A420J5L8</accession>
<reference evidence="2 3" key="1">
    <citation type="journal article" date="2018" name="BMC Genomics">
        <title>Comparative genome analyses reveal sequence features reflecting distinct modes of host-adaptation between dicot and monocot powdery mildew.</title>
        <authorList>
            <person name="Wu Y."/>
            <person name="Ma X."/>
            <person name="Pan Z."/>
            <person name="Kale S.D."/>
            <person name="Song Y."/>
            <person name="King H."/>
            <person name="Zhang Q."/>
            <person name="Presley C."/>
            <person name="Deng X."/>
            <person name="Wei C.I."/>
            <person name="Xiao S."/>
        </authorList>
    </citation>
    <scope>NUCLEOTIDE SEQUENCE [LARGE SCALE GENOMIC DNA]</scope>
    <source>
        <strain evidence="2">UCSC1</strain>
    </source>
</reference>
<proteinExistence type="predicted"/>
<feature type="compositionally biased region" description="Polar residues" evidence="1">
    <location>
        <begin position="261"/>
        <end position="270"/>
    </location>
</feature>
<comment type="caution">
    <text evidence="2">The sequence shown here is derived from an EMBL/GenBank/DDBJ whole genome shotgun (WGS) entry which is preliminary data.</text>
</comment>
<feature type="region of interest" description="Disordered" evidence="1">
    <location>
        <begin position="257"/>
        <end position="278"/>
    </location>
</feature>
<feature type="non-terminal residue" evidence="2">
    <location>
        <position position="1"/>
    </location>
</feature>
<protein>
    <submittedName>
        <fullName evidence="2">Uncharacterized protein</fullName>
    </submittedName>
</protein>
<sequence length="278" mass="32614">RPRRRRCRIDKSKAILVGNEADENRNGKTKEAPRYHDNGSAKKLSQQQNSHKFDLKPNKSRYLPPSLPSELLEKISHLPEEQELASSSNFDAAMWRHVMIIRMNRYGNYLCDDLHRIEYIYENTKDDAAKFLQSYVLNPHDWSSQDLIDFVSYAFTDPGERENATVEFERLMISPRQLFWGVWQDFRTLAADAEYRDDRFLREQVRSKFLIRLSNAVQTEWVRCRTLDYVKVFQDADAHHQSTQHRQKRNMAASPVANEGNFYTNSSPATAQDHKQTA</sequence>
<dbReference type="AlphaFoldDB" id="A0A420J5L8"/>
<evidence type="ECO:0000313" key="3">
    <source>
        <dbReference type="Proteomes" id="UP000285405"/>
    </source>
</evidence>
<dbReference type="Proteomes" id="UP000285405">
    <property type="component" value="Unassembled WGS sequence"/>
</dbReference>
<organism evidence="2 3">
    <name type="scientific">Golovinomyces cichoracearum</name>
    <dbReference type="NCBI Taxonomy" id="62708"/>
    <lineage>
        <taxon>Eukaryota</taxon>
        <taxon>Fungi</taxon>
        <taxon>Dikarya</taxon>
        <taxon>Ascomycota</taxon>
        <taxon>Pezizomycotina</taxon>
        <taxon>Leotiomycetes</taxon>
        <taxon>Erysiphales</taxon>
        <taxon>Erysiphaceae</taxon>
        <taxon>Golovinomyces</taxon>
    </lineage>
</organism>
<feature type="compositionally biased region" description="Basic and acidic residues" evidence="1">
    <location>
        <begin position="22"/>
        <end position="40"/>
    </location>
</feature>
<name>A0A420J5L8_9PEZI</name>
<dbReference type="OrthoDB" id="3599803at2759"/>